<name>A0ABQ3CH72_9ACTN</name>
<evidence type="ECO:0000313" key="3">
    <source>
        <dbReference type="Proteomes" id="UP000624183"/>
    </source>
</evidence>
<organism evidence="2 3">
    <name type="scientific">Streptomyces rubiginosohelvolus</name>
    <dbReference type="NCBI Taxonomy" id="67362"/>
    <lineage>
        <taxon>Bacteria</taxon>
        <taxon>Bacillati</taxon>
        <taxon>Actinomycetota</taxon>
        <taxon>Actinomycetes</taxon>
        <taxon>Kitasatosporales</taxon>
        <taxon>Streptomycetaceae</taxon>
        <taxon>Streptomyces</taxon>
    </lineage>
</organism>
<proteinExistence type="predicted"/>
<accession>A0ABQ3CH72</accession>
<comment type="caution">
    <text evidence="2">The sequence shown here is derived from an EMBL/GenBank/DDBJ whole genome shotgun (WGS) entry which is preliminary data.</text>
</comment>
<gene>
    <name evidence="2" type="ORF">GCM10010328_66500</name>
</gene>
<dbReference type="EMBL" id="BMUW01000028">
    <property type="protein sequence ID" value="GGZ82780.1"/>
    <property type="molecule type" value="Genomic_DNA"/>
</dbReference>
<sequence>MLRFDTEPGALKAMTLQLTRASSGGGKDSAGSARAGTLSWPGKPSGAVSLSWAAPCWSPIGWAPACLTASDVALGMRAHRVQTLSSQAERASAARASARTRK</sequence>
<evidence type="ECO:0000313" key="2">
    <source>
        <dbReference type="EMBL" id="GGZ82780.1"/>
    </source>
</evidence>
<feature type="region of interest" description="Disordered" evidence="1">
    <location>
        <begin position="20"/>
        <end position="43"/>
    </location>
</feature>
<evidence type="ECO:0000256" key="1">
    <source>
        <dbReference type="SAM" id="MobiDB-lite"/>
    </source>
</evidence>
<keyword evidence="3" id="KW-1185">Reference proteome</keyword>
<dbReference type="Proteomes" id="UP000624183">
    <property type="component" value="Unassembled WGS sequence"/>
</dbReference>
<protein>
    <submittedName>
        <fullName evidence="2">Uncharacterized protein</fullName>
    </submittedName>
</protein>
<reference evidence="3" key="1">
    <citation type="journal article" date="2019" name="Int. J. Syst. Evol. Microbiol.">
        <title>The Global Catalogue of Microorganisms (GCM) 10K type strain sequencing project: providing services to taxonomists for standard genome sequencing and annotation.</title>
        <authorList>
            <consortium name="The Broad Institute Genomics Platform"/>
            <consortium name="The Broad Institute Genome Sequencing Center for Infectious Disease"/>
            <person name="Wu L."/>
            <person name="Ma J."/>
        </authorList>
    </citation>
    <scope>NUCLEOTIDE SEQUENCE [LARGE SCALE GENOMIC DNA]</scope>
    <source>
        <strain evidence="3">JCM 4602</strain>
    </source>
</reference>